<dbReference type="PANTHER" id="PTHR10073:SF12">
    <property type="entry name" value="DNA MISMATCH REPAIR PROTEIN MLH1"/>
    <property type="match status" value="1"/>
</dbReference>
<dbReference type="STRING" id="1304275.C41B8_08860"/>
<comment type="similarity">
    <text evidence="1 5">Belongs to the DNA mismatch repair MutL/HexB family.</text>
</comment>
<dbReference type="OrthoDB" id="9763467at2"/>
<dbReference type="InterPro" id="IPR014762">
    <property type="entry name" value="DNA_mismatch_repair_CS"/>
</dbReference>
<feature type="domain" description="MutL C-terminal dimerisation" evidence="7">
    <location>
        <begin position="427"/>
        <end position="571"/>
    </location>
</feature>
<reference evidence="9 10" key="1">
    <citation type="submission" date="2013-03" db="EMBL/GenBank/DDBJ databases">
        <title>Salinisphaera hydrothermalis C41B8 Genome Sequencing.</title>
        <authorList>
            <person name="Li C."/>
            <person name="Lai Q."/>
            <person name="Shao Z."/>
        </authorList>
    </citation>
    <scope>NUCLEOTIDE SEQUENCE [LARGE SCALE GENOMIC DNA]</scope>
    <source>
        <strain evidence="9 10">C41B8</strain>
    </source>
</reference>
<dbReference type="Gene3D" id="3.30.1540.20">
    <property type="entry name" value="MutL, C-terminal domain, dimerisation subdomain"/>
    <property type="match status" value="1"/>
</dbReference>
<comment type="caution">
    <text evidence="9">The sequence shown here is derived from an EMBL/GenBank/DDBJ whole genome shotgun (WGS) entry which is preliminary data.</text>
</comment>
<evidence type="ECO:0000256" key="4">
    <source>
        <dbReference type="ARBA" id="ARBA00023204"/>
    </source>
</evidence>
<evidence type="ECO:0000256" key="2">
    <source>
        <dbReference type="ARBA" id="ARBA00021975"/>
    </source>
</evidence>
<evidence type="ECO:0000259" key="8">
    <source>
        <dbReference type="SMART" id="SM01340"/>
    </source>
</evidence>
<dbReference type="AlphaFoldDB" id="A0A084ILU9"/>
<organism evidence="9 10">
    <name type="scientific">Salinisphaera hydrothermalis (strain C41B8)</name>
    <dbReference type="NCBI Taxonomy" id="1304275"/>
    <lineage>
        <taxon>Bacteria</taxon>
        <taxon>Pseudomonadati</taxon>
        <taxon>Pseudomonadota</taxon>
        <taxon>Gammaproteobacteria</taxon>
        <taxon>Salinisphaerales</taxon>
        <taxon>Salinisphaeraceae</taxon>
        <taxon>Salinisphaera</taxon>
    </lineage>
</organism>
<name>A0A084ILU9_SALHC</name>
<accession>A0A084ILU9</accession>
<dbReference type="eggNOG" id="COG0323">
    <property type="taxonomic scope" value="Bacteria"/>
</dbReference>
<dbReference type="InterPro" id="IPR038973">
    <property type="entry name" value="MutL/Mlh/Pms-like"/>
</dbReference>
<dbReference type="InterPro" id="IPR014790">
    <property type="entry name" value="MutL_C"/>
</dbReference>
<feature type="compositionally biased region" description="Low complexity" evidence="6">
    <location>
        <begin position="389"/>
        <end position="398"/>
    </location>
</feature>
<dbReference type="InterPro" id="IPR036890">
    <property type="entry name" value="HATPase_C_sf"/>
</dbReference>
<keyword evidence="10" id="KW-1185">Reference proteome</keyword>
<comment type="function">
    <text evidence="5">This protein is involved in the repair of mismatches in DNA. It is required for dam-dependent methyl-directed DNA mismatch repair. May act as a 'molecular matchmaker', a protein that promotes the formation of a stable complex between two or more DNA-binding proteins in an ATP-dependent manner without itself being part of a final effector complex.</text>
</comment>
<dbReference type="Gene3D" id="3.30.565.10">
    <property type="entry name" value="Histidine kinase-like ATPase, C-terminal domain"/>
    <property type="match status" value="1"/>
</dbReference>
<protein>
    <recommendedName>
        <fullName evidence="2 5">DNA mismatch repair protein MutL</fullName>
    </recommendedName>
</protein>
<evidence type="ECO:0000256" key="1">
    <source>
        <dbReference type="ARBA" id="ARBA00006082"/>
    </source>
</evidence>
<dbReference type="HAMAP" id="MF_00149">
    <property type="entry name" value="DNA_mis_repair"/>
    <property type="match status" value="1"/>
</dbReference>
<evidence type="ECO:0000256" key="6">
    <source>
        <dbReference type="SAM" id="MobiDB-lite"/>
    </source>
</evidence>
<dbReference type="SMART" id="SM01340">
    <property type="entry name" value="DNA_mis_repair"/>
    <property type="match status" value="1"/>
</dbReference>
<dbReference type="PANTHER" id="PTHR10073">
    <property type="entry name" value="DNA MISMATCH REPAIR PROTEIN MLH, PMS, MUTL"/>
    <property type="match status" value="1"/>
</dbReference>
<dbReference type="InterPro" id="IPR020568">
    <property type="entry name" value="Ribosomal_Su5_D2-typ_SF"/>
</dbReference>
<keyword evidence="3 5" id="KW-0227">DNA damage</keyword>
<dbReference type="NCBIfam" id="TIGR00585">
    <property type="entry name" value="mutl"/>
    <property type="match status" value="1"/>
</dbReference>
<dbReference type="InterPro" id="IPR002099">
    <property type="entry name" value="MutL/Mlh/PMS"/>
</dbReference>
<dbReference type="SMART" id="SM00853">
    <property type="entry name" value="MutL_C"/>
    <property type="match status" value="1"/>
</dbReference>
<dbReference type="PROSITE" id="PS00058">
    <property type="entry name" value="DNA_MISMATCH_REPAIR_1"/>
    <property type="match status" value="1"/>
</dbReference>
<dbReference type="CDD" id="cd03482">
    <property type="entry name" value="MutL_Trans_MutL"/>
    <property type="match status" value="1"/>
</dbReference>
<evidence type="ECO:0000313" key="9">
    <source>
        <dbReference type="EMBL" id="KEZ77683.1"/>
    </source>
</evidence>
<sequence length="615" mass="66701">MPIQLLDNRLISQIAAGEVVERPASIIKELVENSLDAGASRIGVDVEEGGLRRILIEDDGCGVPADQLSLAVARHATSKIDSLDALEAVSSLGFRGEALASIASVAELTLTSRVAGADRAYAISPHIDSQPRPAAGAPGTRVEVRELFARIPARRKFLRAPATEFKHIRHAFNQLALSRFDVGFTLRHGGVESAALAACSNDDNRKQRAAHVLGREFDDHAVAVDESAAGMRLTGWIATPGFSRGQADRQYSFVNGRPIRDKVFNHAVRLAYRDLLHNQRHPAYVLYLTLDPRQVDVNAHPAKAEVRFRQSRLVHDFVFRSVSRALAAVEARPHEARTVDLTATPGRVKESAHSRPMTPRGLNFNAPPSRPGVTETAASYRFQQPPSPSASAASAATPRVSNEPDAVRQHASEPANEAGETPPLGYAIGQLHDIYILAQNAEGLVLVDMHAAHERVLYEQLKAEFSAGRIQCKRLLVPESLSLSESEAAMVENRADVLAEVGFELDRSGPTSAMLRGVPALLADRDYLAVARDVIAELDGGPRGADAVRDILDDILADMGCKAAVKAGRRLTLAEMNALLRDMEHTDRAGHCNHGRPSWVSVDRAGLDRLFMRGQ</sequence>
<dbReference type="GO" id="GO:0005524">
    <property type="term" value="F:ATP binding"/>
    <property type="evidence" value="ECO:0007669"/>
    <property type="project" value="InterPro"/>
</dbReference>
<dbReference type="Proteomes" id="UP000028302">
    <property type="component" value="Unassembled WGS sequence"/>
</dbReference>
<evidence type="ECO:0000313" key="10">
    <source>
        <dbReference type="Proteomes" id="UP000028302"/>
    </source>
</evidence>
<dbReference type="InterPro" id="IPR042121">
    <property type="entry name" value="MutL_C_regsub"/>
</dbReference>
<feature type="region of interest" description="Disordered" evidence="6">
    <location>
        <begin position="337"/>
        <end position="423"/>
    </location>
</feature>
<dbReference type="GO" id="GO:0016887">
    <property type="term" value="F:ATP hydrolysis activity"/>
    <property type="evidence" value="ECO:0007669"/>
    <property type="project" value="InterPro"/>
</dbReference>
<dbReference type="SUPFAM" id="SSF54211">
    <property type="entry name" value="Ribosomal protein S5 domain 2-like"/>
    <property type="match status" value="1"/>
</dbReference>
<proteinExistence type="inferred from homology"/>
<evidence type="ECO:0000256" key="3">
    <source>
        <dbReference type="ARBA" id="ARBA00022763"/>
    </source>
</evidence>
<dbReference type="Gene3D" id="3.30.230.10">
    <property type="match status" value="1"/>
</dbReference>
<dbReference type="Gene3D" id="3.30.1370.100">
    <property type="entry name" value="MutL, C-terminal domain, regulatory subdomain"/>
    <property type="match status" value="1"/>
</dbReference>
<dbReference type="InterPro" id="IPR013507">
    <property type="entry name" value="DNA_mismatch_S5_2-like"/>
</dbReference>
<dbReference type="InterPro" id="IPR037198">
    <property type="entry name" value="MutL_C_sf"/>
</dbReference>
<dbReference type="GO" id="GO:0006298">
    <property type="term" value="P:mismatch repair"/>
    <property type="evidence" value="ECO:0007669"/>
    <property type="project" value="UniProtKB-UniRule"/>
</dbReference>
<feature type="domain" description="DNA mismatch repair protein S5" evidence="8">
    <location>
        <begin position="209"/>
        <end position="327"/>
    </location>
</feature>
<dbReference type="InterPro" id="IPR042120">
    <property type="entry name" value="MutL_C_dimsub"/>
</dbReference>
<dbReference type="GO" id="GO:0032300">
    <property type="term" value="C:mismatch repair complex"/>
    <property type="evidence" value="ECO:0007669"/>
    <property type="project" value="InterPro"/>
</dbReference>
<dbReference type="NCBIfam" id="NF000949">
    <property type="entry name" value="PRK00095.1-2"/>
    <property type="match status" value="1"/>
</dbReference>
<dbReference type="GO" id="GO:0030983">
    <property type="term" value="F:mismatched DNA binding"/>
    <property type="evidence" value="ECO:0007669"/>
    <property type="project" value="InterPro"/>
</dbReference>
<evidence type="ECO:0000259" key="7">
    <source>
        <dbReference type="SMART" id="SM00853"/>
    </source>
</evidence>
<dbReference type="EMBL" id="APNK01000010">
    <property type="protein sequence ID" value="KEZ77683.1"/>
    <property type="molecule type" value="Genomic_DNA"/>
</dbReference>
<dbReference type="Pfam" id="PF13589">
    <property type="entry name" value="HATPase_c_3"/>
    <property type="match status" value="1"/>
</dbReference>
<dbReference type="GO" id="GO:0140664">
    <property type="term" value="F:ATP-dependent DNA damage sensor activity"/>
    <property type="evidence" value="ECO:0007669"/>
    <property type="project" value="InterPro"/>
</dbReference>
<dbReference type="Pfam" id="PF08676">
    <property type="entry name" value="MutL_C"/>
    <property type="match status" value="1"/>
</dbReference>
<dbReference type="CDD" id="cd16926">
    <property type="entry name" value="HATPase_MutL-MLH-PMS-like"/>
    <property type="match status" value="1"/>
</dbReference>
<dbReference type="PATRIC" id="fig|1304275.5.peg.1806"/>
<gene>
    <name evidence="5" type="primary">mutL</name>
    <name evidence="9" type="ORF">C41B8_08860</name>
</gene>
<evidence type="ECO:0000256" key="5">
    <source>
        <dbReference type="HAMAP-Rule" id="MF_00149"/>
    </source>
</evidence>
<dbReference type="FunFam" id="3.30.565.10:FF:000003">
    <property type="entry name" value="DNA mismatch repair endonuclease MutL"/>
    <property type="match status" value="1"/>
</dbReference>
<keyword evidence="4 5" id="KW-0234">DNA repair</keyword>
<dbReference type="InterPro" id="IPR020667">
    <property type="entry name" value="DNA_mismatch_repair_MutL"/>
</dbReference>
<dbReference type="SUPFAM" id="SSF118116">
    <property type="entry name" value="DNA mismatch repair protein MutL"/>
    <property type="match status" value="1"/>
</dbReference>
<dbReference type="Pfam" id="PF01119">
    <property type="entry name" value="DNA_mis_repair"/>
    <property type="match status" value="1"/>
</dbReference>
<dbReference type="RefSeq" id="WP_037336759.1">
    <property type="nucleotide sequence ID" value="NZ_APNK01000010.1"/>
</dbReference>
<dbReference type="InterPro" id="IPR014721">
    <property type="entry name" value="Ribsml_uS5_D2-typ_fold_subgr"/>
</dbReference>
<dbReference type="SUPFAM" id="SSF55874">
    <property type="entry name" value="ATPase domain of HSP90 chaperone/DNA topoisomerase II/histidine kinase"/>
    <property type="match status" value="1"/>
</dbReference>